<dbReference type="GO" id="GO:0016491">
    <property type="term" value="F:oxidoreductase activity"/>
    <property type="evidence" value="ECO:0007669"/>
    <property type="project" value="UniProtKB-KW"/>
</dbReference>
<dbReference type="Pfam" id="PF01855">
    <property type="entry name" value="POR_N"/>
    <property type="match status" value="1"/>
</dbReference>
<dbReference type="AlphaFoldDB" id="X0T000"/>
<feature type="non-terminal residue" evidence="3">
    <location>
        <position position="210"/>
    </location>
</feature>
<evidence type="ECO:0000259" key="2">
    <source>
        <dbReference type="Pfam" id="PF01855"/>
    </source>
</evidence>
<keyword evidence="1" id="KW-0560">Oxidoreductase</keyword>
<evidence type="ECO:0000313" key="3">
    <source>
        <dbReference type="EMBL" id="GAF86529.1"/>
    </source>
</evidence>
<name>X0T000_9ZZZZ</name>
<dbReference type="InterPro" id="IPR002880">
    <property type="entry name" value="Pyrv_Fd/Flavodoxin_OxRdtase_N"/>
</dbReference>
<dbReference type="SUPFAM" id="SSF52518">
    <property type="entry name" value="Thiamin diphosphate-binding fold (THDP-binding)"/>
    <property type="match status" value="1"/>
</dbReference>
<dbReference type="EMBL" id="BARS01015006">
    <property type="protein sequence ID" value="GAF86529.1"/>
    <property type="molecule type" value="Genomic_DNA"/>
</dbReference>
<dbReference type="GO" id="GO:0006979">
    <property type="term" value="P:response to oxidative stress"/>
    <property type="evidence" value="ECO:0007669"/>
    <property type="project" value="TreeGrafter"/>
</dbReference>
<dbReference type="InterPro" id="IPR029061">
    <property type="entry name" value="THDP-binding"/>
</dbReference>
<organism evidence="3">
    <name type="scientific">marine sediment metagenome</name>
    <dbReference type="NCBI Taxonomy" id="412755"/>
    <lineage>
        <taxon>unclassified sequences</taxon>
        <taxon>metagenomes</taxon>
        <taxon>ecological metagenomes</taxon>
    </lineage>
</organism>
<proteinExistence type="predicted"/>
<accession>X0T000</accession>
<dbReference type="PANTHER" id="PTHR32154">
    <property type="entry name" value="PYRUVATE-FLAVODOXIN OXIDOREDUCTASE-RELATED"/>
    <property type="match status" value="1"/>
</dbReference>
<dbReference type="CDD" id="cd07034">
    <property type="entry name" value="TPP_PYR_PFOR_IOR-alpha_like"/>
    <property type="match status" value="1"/>
</dbReference>
<gene>
    <name evidence="3" type="ORF">S01H1_24913</name>
</gene>
<protein>
    <recommendedName>
        <fullName evidence="2">Pyruvate flavodoxin/ferredoxin oxidoreductase pyrimidine binding domain-containing protein</fullName>
    </recommendedName>
</protein>
<sequence length="210" mass="22802">MDDRRVLTGKHFMNGDEACAEGALAAGCTFFGGYPITPSTEIAEHLARRLPEIDGVFIQMEDELGSMAAILGASAAGARSMTATSGPGLSLMMENLGLAVMLELPCVVVDVQRGSPSTGLPTMPGQSDVMQARWGSHGDYEIAAYSPWSAQEMFDLTILAFNIADRYRTPVLILCDEVVGHMIERVVIPPREKIDLWGRKRPKEPSNGRY</sequence>
<reference evidence="3" key="1">
    <citation type="journal article" date="2014" name="Front. Microbiol.">
        <title>High frequency of phylogenetically diverse reductive dehalogenase-homologous genes in deep subseafloor sedimentary metagenomes.</title>
        <authorList>
            <person name="Kawai M."/>
            <person name="Futagami T."/>
            <person name="Toyoda A."/>
            <person name="Takaki Y."/>
            <person name="Nishi S."/>
            <person name="Hori S."/>
            <person name="Arai W."/>
            <person name="Tsubouchi T."/>
            <person name="Morono Y."/>
            <person name="Uchiyama I."/>
            <person name="Ito T."/>
            <person name="Fujiyama A."/>
            <person name="Inagaki F."/>
            <person name="Takami H."/>
        </authorList>
    </citation>
    <scope>NUCLEOTIDE SEQUENCE</scope>
    <source>
        <strain evidence="3">Expedition CK06-06</strain>
    </source>
</reference>
<dbReference type="PANTHER" id="PTHR32154:SF14">
    <property type="entry name" value="2-OXOGLUTARATE SYNTHASE SUBUNIT KORA"/>
    <property type="match status" value="1"/>
</dbReference>
<dbReference type="InterPro" id="IPR050722">
    <property type="entry name" value="Pyruvate:ferred/Flavod_OxRd"/>
</dbReference>
<evidence type="ECO:0000256" key="1">
    <source>
        <dbReference type="ARBA" id="ARBA00023002"/>
    </source>
</evidence>
<dbReference type="Gene3D" id="3.40.50.970">
    <property type="match status" value="1"/>
</dbReference>
<comment type="caution">
    <text evidence="3">The sequence shown here is derived from an EMBL/GenBank/DDBJ whole genome shotgun (WGS) entry which is preliminary data.</text>
</comment>
<dbReference type="FunFam" id="3.40.50.970:FF:000022">
    <property type="entry name" value="2-oxoglutarate ferredoxin oxidoreductase alpha subunit"/>
    <property type="match status" value="1"/>
</dbReference>
<feature type="domain" description="Pyruvate flavodoxin/ferredoxin oxidoreductase pyrimidine binding" evidence="2">
    <location>
        <begin position="21"/>
        <end position="202"/>
    </location>
</feature>